<reference evidence="1" key="2">
    <citation type="journal article" date="2015" name="Data Brief">
        <title>Shoot transcriptome of the giant reed, Arundo donax.</title>
        <authorList>
            <person name="Barrero R.A."/>
            <person name="Guerrero F.D."/>
            <person name="Moolhuijzen P."/>
            <person name="Goolsby J.A."/>
            <person name="Tidwell J."/>
            <person name="Bellgard S.E."/>
            <person name="Bellgard M.I."/>
        </authorList>
    </citation>
    <scope>NUCLEOTIDE SEQUENCE</scope>
    <source>
        <tissue evidence="1">Shoot tissue taken approximately 20 cm above the soil surface</tissue>
    </source>
</reference>
<organism evidence="1">
    <name type="scientific">Arundo donax</name>
    <name type="common">Giant reed</name>
    <name type="synonym">Donax arundinaceus</name>
    <dbReference type="NCBI Taxonomy" id="35708"/>
    <lineage>
        <taxon>Eukaryota</taxon>
        <taxon>Viridiplantae</taxon>
        <taxon>Streptophyta</taxon>
        <taxon>Embryophyta</taxon>
        <taxon>Tracheophyta</taxon>
        <taxon>Spermatophyta</taxon>
        <taxon>Magnoliopsida</taxon>
        <taxon>Liliopsida</taxon>
        <taxon>Poales</taxon>
        <taxon>Poaceae</taxon>
        <taxon>PACMAD clade</taxon>
        <taxon>Arundinoideae</taxon>
        <taxon>Arundineae</taxon>
        <taxon>Arundo</taxon>
    </lineage>
</organism>
<protein>
    <submittedName>
        <fullName evidence="1">Uncharacterized protein</fullName>
    </submittedName>
</protein>
<sequence length="35" mass="3992">MLDMREAGWSGTNKNEIAMNLLVPLMLKIMQQSQV</sequence>
<accession>A0A0A8ZD07</accession>
<evidence type="ECO:0000313" key="1">
    <source>
        <dbReference type="EMBL" id="JAD36681.1"/>
    </source>
</evidence>
<proteinExistence type="predicted"/>
<dbReference type="AlphaFoldDB" id="A0A0A8ZD07"/>
<dbReference type="EMBL" id="GBRH01261214">
    <property type="protein sequence ID" value="JAD36681.1"/>
    <property type="molecule type" value="Transcribed_RNA"/>
</dbReference>
<reference evidence="1" key="1">
    <citation type="submission" date="2014-09" db="EMBL/GenBank/DDBJ databases">
        <authorList>
            <person name="Magalhaes I.L.F."/>
            <person name="Oliveira U."/>
            <person name="Santos F.R."/>
            <person name="Vidigal T.H.D.A."/>
            <person name="Brescovit A.D."/>
            <person name="Santos A.J."/>
        </authorList>
    </citation>
    <scope>NUCLEOTIDE SEQUENCE</scope>
    <source>
        <tissue evidence="1">Shoot tissue taken approximately 20 cm above the soil surface</tissue>
    </source>
</reference>
<name>A0A0A8ZD07_ARUDO</name>